<reference evidence="2" key="1">
    <citation type="submission" date="2016-10" db="EMBL/GenBank/DDBJ databases">
        <title>Comparative genomics uncovers the prolific and rare metabolic potential of the cyanobacterial genus Moorea.</title>
        <authorList>
            <person name="Leao T."/>
            <person name="Castelao G."/>
            <person name="Korobeynikov A."/>
            <person name="Monroe E.A."/>
            <person name="Podell S."/>
            <person name="Glukhov E."/>
            <person name="Allen E."/>
            <person name="Gerwick W.H."/>
            <person name="Gerwick L."/>
        </authorList>
    </citation>
    <scope>NUCLEOTIDE SEQUENCE [LARGE SCALE GENOMIC DNA]</scope>
    <source>
        <strain evidence="2">JHB</strain>
    </source>
</reference>
<evidence type="ECO:0000313" key="2">
    <source>
        <dbReference type="Proteomes" id="UP000176944"/>
    </source>
</evidence>
<name>A0A1D9FUF7_MOOP1</name>
<gene>
    <name evidence="1" type="ORF">BJP36_02465</name>
</gene>
<sequence length="72" mass="7976">MSKTLPLSLNSFLIEMSAKEMIVVFKTSLITISSFGLTVISTEQSTKALAILDMFPTLKSALREYSCAYLHN</sequence>
<protein>
    <submittedName>
        <fullName evidence="1">Uncharacterized protein</fullName>
    </submittedName>
</protein>
<accession>A0A1D9FUF7</accession>
<evidence type="ECO:0000313" key="1">
    <source>
        <dbReference type="EMBL" id="AOY78933.1"/>
    </source>
</evidence>
<dbReference type="EMBL" id="CP017708">
    <property type="protein sequence ID" value="AOY78933.1"/>
    <property type="molecule type" value="Genomic_DNA"/>
</dbReference>
<organism evidence="1 2">
    <name type="scientific">Moorena producens (strain JHB)</name>
    <dbReference type="NCBI Taxonomy" id="1454205"/>
    <lineage>
        <taxon>Bacteria</taxon>
        <taxon>Bacillati</taxon>
        <taxon>Cyanobacteriota</taxon>
        <taxon>Cyanophyceae</taxon>
        <taxon>Coleofasciculales</taxon>
        <taxon>Coleofasciculaceae</taxon>
        <taxon>Moorena</taxon>
    </lineage>
</organism>
<proteinExistence type="predicted"/>
<dbReference type="Proteomes" id="UP000176944">
    <property type="component" value="Chromosome"/>
</dbReference>
<dbReference type="AlphaFoldDB" id="A0A1D9FUF7"/>